<proteinExistence type="predicted"/>
<accession>A0ACD4NMH4</accession>
<name>A0ACD4NMH4_9HYPH</name>
<evidence type="ECO:0000313" key="1">
    <source>
        <dbReference type="EMBL" id="WAJ28041.1"/>
    </source>
</evidence>
<dbReference type="Proteomes" id="UP001163223">
    <property type="component" value="Chromosome"/>
</dbReference>
<keyword evidence="2" id="KW-1185">Reference proteome</keyword>
<organism evidence="1 2">
    <name type="scientific">Antarcticirhabdus aurantiaca</name>
    <dbReference type="NCBI Taxonomy" id="2606717"/>
    <lineage>
        <taxon>Bacteria</taxon>
        <taxon>Pseudomonadati</taxon>
        <taxon>Pseudomonadota</taxon>
        <taxon>Alphaproteobacteria</taxon>
        <taxon>Hyphomicrobiales</taxon>
        <taxon>Aurantimonadaceae</taxon>
        <taxon>Antarcticirhabdus</taxon>
    </lineage>
</organism>
<dbReference type="EMBL" id="CP113520">
    <property type="protein sequence ID" value="WAJ28041.1"/>
    <property type="molecule type" value="Genomic_DNA"/>
</dbReference>
<gene>
    <name evidence="1" type="ORF">OXU80_24975</name>
</gene>
<evidence type="ECO:0000313" key="2">
    <source>
        <dbReference type="Proteomes" id="UP001163223"/>
    </source>
</evidence>
<sequence length="50" mass="5519">MIPPVPYFIRLPLAFSCVSMAILVRTSAGIVADGFRALGEWFVPELRGPR</sequence>
<reference evidence="1" key="1">
    <citation type="submission" date="2022-11" db="EMBL/GenBank/DDBJ databases">
        <title>beta-Carotene-producing bacterium, Jeongeuplla avenae sp. nov., alleviates the salt stress of Arabidopsis seedlings.</title>
        <authorList>
            <person name="Jiang L."/>
            <person name="Lee J."/>
        </authorList>
    </citation>
    <scope>NUCLEOTIDE SEQUENCE</scope>
    <source>
        <strain evidence="1">DY_R2A_6</strain>
    </source>
</reference>
<protein>
    <submittedName>
        <fullName evidence="1">Uncharacterized protein</fullName>
    </submittedName>
</protein>